<protein>
    <recommendedName>
        <fullName evidence="5">Secreted protein</fullName>
    </recommendedName>
</protein>
<dbReference type="AlphaFoldDB" id="A0AAV0P995"/>
<dbReference type="Proteomes" id="UP001154282">
    <property type="component" value="Unassembled WGS sequence"/>
</dbReference>
<dbReference type="EMBL" id="CAMGYJ010000008">
    <property type="protein sequence ID" value="CAI0467418.1"/>
    <property type="molecule type" value="Genomic_DNA"/>
</dbReference>
<accession>A0AAV0P995</accession>
<sequence length="84" mass="9181">MHLFSSTSAIWTSMGFTLAISPPSLSVASFVLRVMVTVHWIGSGRRRKLSSSSSEFQTPSSGLLKESIEEDGSTNSNLERMSRT</sequence>
<keyword evidence="2" id="KW-0472">Membrane</keyword>
<evidence type="ECO:0000313" key="3">
    <source>
        <dbReference type="EMBL" id="CAI0467418.1"/>
    </source>
</evidence>
<keyword evidence="4" id="KW-1185">Reference proteome</keyword>
<gene>
    <name evidence="3" type="ORF">LITE_LOCUS37429</name>
</gene>
<keyword evidence="2" id="KW-1133">Transmembrane helix</keyword>
<evidence type="ECO:0008006" key="5">
    <source>
        <dbReference type="Google" id="ProtNLM"/>
    </source>
</evidence>
<comment type="caution">
    <text evidence="3">The sequence shown here is derived from an EMBL/GenBank/DDBJ whole genome shotgun (WGS) entry which is preliminary data.</text>
</comment>
<evidence type="ECO:0000313" key="4">
    <source>
        <dbReference type="Proteomes" id="UP001154282"/>
    </source>
</evidence>
<proteinExistence type="predicted"/>
<evidence type="ECO:0000256" key="1">
    <source>
        <dbReference type="SAM" id="MobiDB-lite"/>
    </source>
</evidence>
<feature type="compositionally biased region" description="Low complexity" evidence="1">
    <location>
        <begin position="50"/>
        <end position="61"/>
    </location>
</feature>
<feature type="region of interest" description="Disordered" evidence="1">
    <location>
        <begin position="44"/>
        <end position="84"/>
    </location>
</feature>
<name>A0AAV0P995_9ROSI</name>
<organism evidence="3 4">
    <name type="scientific">Linum tenue</name>
    <dbReference type="NCBI Taxonomy" id="586396"/>
    <lineage>
        <taxon>Eukaryota</taxon>
        <taxon>Viridiplantae</taxon>
        <taxon>Streptophyta</taxon>
        <taxon>Embryophyta</taxon>
        <taxon>Tracheophyta</taxon>
        <taxon>Spermatophyta</taxon>
        <taxon>Magnoliopsida</taxon>
        <taxon>eudicotyledons</taxon>
        <taxon>Gunneridae</taxon>
        <taxon>Pentapetalae</taxon>
        <taxon>rosids</taxon>
        <taxon>fabids</taxon>
        <taxon>Malpighiales</taxon>
        <taxon>Linaceae</taxon>
        <taxon>Linum</taxon>
    </lineage>
</organism>
<feature type="transmembrane region" description="Helical" evidence="2">
    <location>
        <begin position="20"/>
        <end position="41"/>
    </location>
</feature>
<feature type="compositionally biased region" description="Polar residues" evidence="1">
    <location>
        <begin position="73"/>
        <end position="84"/>
    </location>
</feature>
<evidence type="ECO:0000256" key="2">
    <source>
        <dbReference type="SAM" id="Phobius"/>
    </source>
</evidence>
<reference evidence="3" key="1">
    <citation type="submission" date="2022-08" db="EMBL/GenBank/DDBJ databases">
        <authorList>
            <person name="Gutierrez-Valencia J."/>
        </authorList>
    </citation>
    <scope>NUCLEOTIDE SEQUENCE</scope>
</reference>
<keyword evidence="2" id="KW-0812">Transmembrane</keyword>